<dbReference type="GO" id="GO:0004386">
    <property type="term" value="F:helicase activity"/>
    <property type="evidence" value="ECO:0007669"/>
    <property type="project" value="UniProtKB-KW"/>
</dbReference>
<keyword evidence="2" id="KW-0067">ATP-binding</keyword>
<name>M3EH83_9ACTN</name>
<evidence type="ECO:0000256" key="1">
    <source>
        <dbReference type="SAM" id="MobiDB-lite"/>
    </source>
</evidence>
<protein>
    <submittedName>
        <fullName evidence="2">Helicase</fullName>
    </submittedName>
</protein>
<evidence type="ECO:0000313" key="2">
    <source>
        <dbReference type="EMBL" id="EMF55641.1"/>
    </source>
</evidence>
<gene>
    <name evidence="2" type="ORF">SBD_2954</name>
</gene>
<keyword evidence="2" id="KW-0547">Nucleotide-binding</keyword>
<keyword evidence="2" id="KW-0378">Hydrolase</keyword>
<sequence>MEIRSDGPHGSTGVHIGTMFRFKGLEYQRMIIAGVAAGLVPREGVNGLRDTDPVRHGRAPRHRRRELWPHTMGGSAIAERPQLTAPGRPSAA</sequence>
<evidence type="ECO:0000313" key="3">
    <source>
        <dbReference type="Proteomes" id="UP000030760"/>
    </source>
</evidence>
<feature type="region of interest" description="Disordered" evidence="1">
    <location>
        <begin position="43"/>
        <end position="92"/>
    </location>
</feature>
<reference evidence="3" key="1">
    <citation type="journal article" date="2013" name="Genome Announc.">
        <title>Draft Genome Sequence of Streptomyces bottropensis ATCC 25435, a Bottromycin-Producing Actinomycete.</title>
        <authorList>
            <person name="Zhang H."/>
            <person name="Zhou W."/>
            <person name="Zhuang Y."/>
            <person name="Liang X."/>
            <person name="Liu T."/>
        </authorList>
    </citation>
    <scope>NUCLEOTIDE SEQUENCE [LARGE SCALE GENOMIC DNA]</scope>
    <source>
        <strain evidence="3">ATCC 25435</strain>
    </source>
</reference>
<dbReference type="Proteomes" id="UP000030760">
    <property type="component" value="Unassembled WGS sequence"/>
</dbReference>
<accession>M3EH83</accession>
<dbReference type="EMBL" id="KB405067">
    <property type="protein sequence ID" value="EMF55641.1"/>
    <property type="molecule type" value="Genomic_DNA"/>
</dbReference>
<proteinExistence type="predicted"/>
<keyword evidence="2" id="KW-0347">Helicase</keyword>
<dbReference type="AlphaFoldDB" id="M3EH83"/>
<organism evidence="2 3">
    <name type="scientific">Streptomyces bottropensis ATCC 25435</name>
    <dbReference type="NCBI Taxonomy" id="1054862"/>
    <lineage>
        <taxon>Bacteria</taxon>
        <taxon>Bacillati</taxon>
        <taxon>Actinomycetota</taxon>
        <taxon>Actinomycetes</taxon>
        <taxon>Kitasatosporales</taxon>
        <taxon>Streptomycetaceae</taxon>
        <taxon>Streptomyces</taxon>
    </lineage>
</organism>
<feature type="compositionally biased region" description="Basic residues" evidence="1">
    <location>
        <begin position="56"/>
        <end position="65"/>
    </location>
</feature>